<organism evidence="2 3">
    <name type="scientific">Burkholderia cepacia GG4</name>
    <dbReference type="NCBI Taxonomy" id="1009846"/>
    <lineage>
        <taxon>Bacteria</taxon>
        <taxon>Pseudomonadati</taxon>
        <taxon>Pseudomonadota</taxon>
        <taxon>Betaproteobacteria</taxon>
        <taxon>Burkholderiales</taxon>
        <taxon>Burkholderiaceae</taxon>
        <taxon>Burkholderia</taxon>
        <taxon>Burkholderia cepacia complex</taxon>
    </lineage>
</organism>
<dbReference type="AlphaFoldDB" id="A0A9W3JZM3"/>
<dbReference type="RefSeq" id="WP_014897139.1">
    <property type="nucleotide sequence ID" value="NC_018513.1"/>
</dbReference>
<evidence type="ECO:0000313" key="2">
    <source>
        <dbReference type="EMBL" id="AFQ48272.1"/>
    </source>
</evidence>
<dbReference type="EMBL" id="CP003774">
    <property type="protein sequence ID" value="AFQ48272.1"/>
    <property type="molecule type" value="Genomic_DNA"/>
</dbReference>
<feature type="region of interest" description="Disordered" evidence="1">
    <location>
        <begin position="1"/>
        <end position="24"/>
    </location>
</feature>
<name>A0A9W3JZM3_BURCE</name>
<sequence>MDSAGHAPAWWPKTWEPSWSKPTTPRRNLVKAGALILAELERLDRVAVSTGAVR</sequence>
<evidence type="ECO:0000256" key="1">
    <source>
        <dbReference type="SAM" id="MobiDB-lite"/>
    </source>
</evidence>
<gene>
    <name evidence="2" type="ORF">GEM_1847</name>
</gene>
<dbReference type="Proteomes" id="UP000032866">
    <property type="component" value="Chromosome 1"/>
</dbReference>
<accession>A0A9W3JZM3</accession>
<proteinExistence type="predicted"/>
<dbReference type="KEGG" id="bct:GEM_1847"/>
<protein>
    <submittedName>
        <fullName evidence="2">Uncharacterized protein</fullName>
    </submittedName>
</protein>
<reference evidence="2 3" key="1">
    <citation type="journal article" date="2012" name="J. Bacteriol.">
        <title>Complete Genome Sequence of Burkholderia sp. Strain GG4, a Betaproteobacterium That Reduces 3-Oxo-N-Acylhomoserine Lactones and Produces Different N-Acylhomoserine Lactones.</title>
        <authorList>
            <person name="Hong K.W."/>
            <person name="Koh C.L."/>
            <person name="Sam C.K."/>
            <person name="Yin W.F."/>
            <person name="Chan K.G."/>
        </authorList>
    </citation>
    <scope>NUCLEOTIDE SEQUENCE [LARGE SCALE GENOMIC DNA]</scope>
    <source>
        <strain evidence="2 3">GG4</strain>
    </source>
</reference>
<evidence type="ECO:0000313" key="3">
    <source>
        <dbReference type="Proteomes" id="UP000032866"/>
    </source>
</evidence>